<dbReference type="AlphaFoldDB" id="A0A085VAP3"/>
<protein>
    <submittedName>
        <fullName evidence="2">Uncharacterized protein</fullName>
    </submittedName>
</protein>
<dbReference type="EMBL" id="JPQT01000097">
    <property type="protein sequence ID" value="KFE52506.1"/>
    <property type="molecule type" value="Genomic_DNA"/>
</dbReference>
<reference evidence="2 3" key="1">
    <citation type="submission" date="2014-07" db="EMBL/GenBank/DDBJ databases">
        <title>Draft Genome Sequences of Environmental Pseudomonas syringae strains.</title>
        <authorList>
            <person name="Baltrus D.A."/>
            <person name="Berge O."/>
            <person name="Morris C."/>
        </authorList>
    </citation>
    <scope>NUCLEOTIDE SEQUENCE [LARGE SCALE GENOMIC DNA]</scope>
    <source>
        <strain evidence="2 3">CEB003</strain>
    </source>
</reference>
<organism evidence="2 3">
    <name type="scientific">Pseudomonas syringae</name>
    <dbReference type="NCBI Taxonomy" id="317"/>
    <lineage>
        <taxon>Bacteria</taxon>
        <taxon>Pseudomonadati</taxon>
        <taxon>Pseudomonadota</taxon>
        <taxon>Gammaproteobacteria</taxon>
        <taxon>Pseudomonadales</taxon>
        <taxon>Pseudomonadaceae</taxon>
        <taxon>Pseudomonas</taxon>
    </lineage>
</organism>
<name>A0A085VAP3_PSESX</name>
<proteinExistence type="predicted"/>
<feature type="region of interest" description="Disordered" evidence="1">
    <location>
        <begin position="1"/>
        <end position="23"/>
    </location>
</feature>
<sequence length="66" mass="7151">MTNAMGLLVMRRGRGGSSSRRTGFSREGILAAKAAPTCNCAKVQQWDDQCDGLVSYEAGRGRKFEP</sequence>
<dbReference type="PATRIC" id="fig|317.174.peg.1787"/>
<gene>
    <name evidence="2" type="ORF">IV02_08745</name>
</gene>
<evidence type="ECO:0000313" key="3">
    <source>
        <dbReference type="Proteomes" id="UP000028643"/>
    </source>
</evidence>
<comment type="caution">
    <text evidence="2">The sequence shown here is derived from an EMBL/GenBank/DDBJ whole genome shotgun (WGS) entry which is preliminary data.</text>
</comment>
<accession>A0A085VAP3</accession>
<evidence type="ECO:0000256" key="1">
    <source>
        <dbReference type="SAM" id="MobiDB-lite"/>
    </source>
</evidence>
<dbReference type="Proteomes" id="UP000028643">
    <property type="component" value="Unassembled WGS sequence"/>
</dbReference>
<evidence type="ECO:0000313" key="2">
    <source>
        <dbReference type="EMBL" id="KFE52506.1"/>
    </source>
</evidence>